<dbReference type="InterPro" id="IPR000073">
    <property type="entry name" value="AB_hydrolase_1"/>
</dbReference>
<dbReference type="EMBL" id="JABBNB010000001">
    <property type="protein sequence ID" value="NMO00046.1"/>
    <property type="molecule type" value="Genomic_DNA"/>
</dbReference>
<evidence type="ECO:0000313" key="2">
    <source>
        <dbReference type="EMBL" id="NMO00046.1"/>
    </source>
</evidence>
<feature type="domain" description="AB hydrolase-1" evidence="1">
    <location>
        <begin position="55"/>
        <end position="211"/>
    </location>
</feature>
<dbReference type="SUPFAM" id="SSF53474">
    <property type="entry name" value="alpha/beta-Hydrolases"/>
    <property type="match status" value="1"/>
</dbReference>
<dbReference type="InterPro" id="IPR029058">
    <property type="entry name" value="AB_hydrolase_fold"/>
</dbReference>
<protein>
    <submittedName>
        <fullName evidence="2">Alpha/beta hydrolase</fullName>
    </submittedName>
</protein>
<name>A0A848KMZ4_9ACTN</name>
<sequence>MLTFDPLIEQSGTRAPSPVLTGLEQPRALVSMISGAWSRRSPTTTHPGGGTPVLTIPGFGTSDLHLSVLRRYLQRLGYQPYRWNQGVNVGPTRHAMTGLRDRLNQIASDHQGPVALVGWSLGGVFARELAREQTDHVRHVITLASPIRLEHHDQSRARIAYRAVSAWHERALDLPLEADAPALPVPSTALYSRTDGIVAWRTCMDVPSPTAENIEVNCAHFSFPVDSQVLAIAADRLRIH</sequence>
<gene>
    <name evidence="2" type="ORF">HH308_02325</name>
</gene>
<dbReference type="AlphaFoldDB" id="A0A848KMZ4"/>
<organism evidence="2 3">
    <name type="scientific">Gordonia asplenii</name>
    <dbReference type="NCBI Taxonomy" id="2725283"/>
    <lineage>
        <taxon>Bacteria</taxon>
        <taxon>Bacillati</taxon>
        <taxon>Actinomycetota</taxon>
        <taxon>Actinomycetes</taxon>
        <taxon>Mycobacteriales</taxon>
        <taxon>Gordoniaceae</taxon>
        <taxon>Gordonia</taxon>
    </lineage>
</organism>
<dbReference type="Gene3D" id="3.40.50.1820">
    <property type="entry name" value="alpha/beta hydrolase"/>
    <property type="match status" value="1"/>
</dbReference>
<evidence type="ECO:0000313" key="3">
    <source>
        <dbReference type="Proteomes" id="UP000550729"/>
    </source>
</evidence>
<dbReference type="RefSeq" id="WP_170192507.1">
    <property type="nucleotide sequence ID" value="NZ_JABBNB010000001.1"/>
</dbReference>
<keyword evidence="3" id="KW-1185">Reference proteome</keyword>
<keyword evidence="2" id="KW-0378">Hydrolase</keyword>
<reference evidence="2 3" key="1">
    <citation type="submission" date="2020-04" db="EMBL/GenBank/DDBJ databases">
        <title>Gordonia sp. nov. TBRC 11910.</title>
        <authorList>
            <person name="Suriyachadkun C."/>
        </authorList>
    </citation>
    <scope>NUCLEOTIDE SEQUENCE [LARGE SCALE GENOMIC DNA]</scope>
    <source>
        <strain evidence="2 3">TBRC 11910</strain>
    </source>
</reference>
<dbReference type="Proteomes" id="UP000550729">
    <property type="component" value="Unassembled WGS sequence"/>
</dbReference>
<comment type="caution">
    <text evidence="2">The sequence shown here is derived from an EMBL/GenBank/DDBJ whole genome shotgun (WGS) entry which is preliminary data.</text>
</comment>
<dbReference type="PANTHER" id="PTHR37946:SF1">
    <property type="entry name" value="SLL1969 PROTEIN"/>
    <property type="match status" value="1"/>
</dbReference>
<evidence type="ECO:0000259" key="1">
    <source>
        <dbReference type="Pfam" id="PF12697"/>
    </source>
</evidence>
<proteinExistence type="predicted"/>
<dbReference type="Pfam" id="PF12697">
    <property type="entry name" value="Abhydrolase_6"/>
    <property type="match status" value="1"/>
</dbReference>
<accession>A0A848KMZ4</accession>
<dbReference type="GO" id="GO:0016787">
    <property type="term" value="F:hydrolase activity"/>
    <property type="evidence" value="ECO:0007669"/>
    <property type="project" value="UniProtKB-KW"/>
</dbReference>
<dbReference type="PANTHER" id="PTHR37946">
    <property type="entry name" value="SLL1969 PROTEIN"/>
    <property type="match status" value="1"/>
</dbReference>